<protein>
    <recommendedName>
        <fullName evidence="7">U three protein 7</fullName>
    </recommendedName>
</protein>
<dbReference type="Gene3D" id="2.130.10.10">
    <property type="entry name" value="YVTN repeat-like/Quinoprotein amine dehydrogenase"/>
    <property type="match status" value="2"/>
</dbReference>
<evidence type="ECO:0000256" key="2">
    <source>
        <dbReference type="ARBA" id="ARBA00004604"/>
    </source>
</evidence>
<dbReference type="InterPro" id="IPR001680">
    <property type="entry name" value="WD40_rpt"/>
</dbReference>
<dbReference type="InParanoid" id="A0A162X4W3"/>
<evidence type="ECO:0000256" key="1">
    <source>
        <dbReference type="ARBA" id="ARBA00004099"/>
    </source>
</evidence>
<dbReference type="SMART" id="SM01033">
    <property type="entry name" value="BING4CT"/>
    <property type="match status" value="1"/>
</dbReference>
<dbReference type="GeneID" id="28999439"/>
<keyword evidence="12" id="KW-1185">Reference proteome</keyword>
<feature type="compositionally biased region" description="Basic and acidic residues" evidence="9">
    <location>
        <begin position="492"/>
        <end position="505"/>
    </location>
</feature>
<organism evidence="11 12">
    <name type="scientific">Phycomyces blakesleeanus (strain ATCC 8743b / DSM 1359 / FGSC 10004 / NBRC 33097 / NRRL 1555)</name>
    <dbReference type="NCBI Taxonomy" id="763407"/>
    <lineage>
        <taxon>Eukaryota</taxon>
        <taxon>Fungi</taxon>
        <taxon>Fungi incertae sedis</taxon>
        <taxon>Mucoromycota</taxon>
        <taxon>Mucoromycotina</taxon>
        <taxon>Mucoromycetes</taxon>
        <taxon>Mucorales</taxon>
        <taxon>Phycomycetaceae</taxon>
        <taxon>Phycomyces</taxon>
    </lineage>
</organism>
<feature type="region of interest" description="Disordered" evidence="9">
    <location>
        <begin position="492"/>
        <end position="515"/>
    </location>
</feature>
<comment type="subcellular location">
    <subcellularLocation>
        <location evidence="2">Nucleus</location>
        <location evidence="2">Nucleolus</location>
    </subcellularLocation>
</comment>
<dbReference type="InterPro" id="IPR019775">
    <property type="entry name" value="WD40_repeat_CS"/>
</dbReference>
<keyword evidence="6" id="KW-0539">Nucleus</keyword>
<reference evidence="12" key="1">
    <citation type="submission" date="2015-06" db="EMBL/GenBank/DDBJ databases">
        <title>Expansion of signal transduction pathways in fungi by whole-genome duplication.</title>
        <authorList>
            <consortium name="DOE Joint Genome Institute"/>
            <person name="Corrochano L.M."/>
            <person name="Kuo A."/>
            <person name="Marcet-Houben M."/>
            <person name="Polaino S."/>
            <person name="Salamov A."/>
            <person name="Villalobos J.M."/>
            <person name="Alvarez M.I."/>
            <person name="Avalos J."/>
            <person name="Benito E.P."/>
            <person name="Benoit I."/>
            <person name="Burger G."/>
            <person name="Camino L.P."/>
            <person name="Canovas D."/>
            <person name="Cerda-Olmedo E."/>
            <person name="Cheng J.-F."/>
            <person name="Dominguez A."/>
            <person name="Elias M."/>
            <person name="Eslava A.P."/>
            <person name="Glaser F."/>
            <person name="Grimwood J."/>
            <person name="Gutierrez G."/>
            <person name="Heitman J."/>
            <person name="Henrissat B."/>
            <person name="Iturriaga E.A."/>
            <person name="Lang B.F."/>
            <person name="Lavin J.L."/>
            <person name="Lee S."/>
            <person name="Li W."/>
            <person name="Lindquist E."/>
            <person name="Lopez-Garcia S."/>
            <person name="Luque E.M."/>
            <person name="Marcos A.T."/>
            <person name="Martin J."/>
            <person name="McCluskey K."/>
            <person name="Medina H.R."/>
            <person name="Miralles-Duran A."/>
            <person name="Miyazaki A."/>
            <person name="Munoz-Torres E."/>
            <person name="Oguiza J.A."/>
            <person name="Ohm R."/>
            <person name="Olmedo M."/>
            <person name="Orejas M."/>
            <person name="Ortiz-Castellanos L."/>
            <person name="Pisabarro A.G."/>
            <person name="Rodriguez-Romero J."/>
            <person name="Ruiz-Herrera J."/>
            <person name="Ruiz-Vazquez R."/>
            <person name="Sanz C."/>
            <person name="Schackwitz W."/>
            <person name="Schmutz J."/>
            <person name="Shahriari M."/>
            <person name="Shelest E."/>
            <person name="Silva-Franco F."/>
            <person name="Soanes D."/>
            <person name="Syed K."/>
            <person name="Tagua V.G."/>
            <person name="Talbot N.J."/>
            <person name="Thon M."/>
            <person name="De vries R.P."/>
            <person name="Wiebenga A."/>
            <person name="Yadav J.S."/>
            <person name="Braun E.L."/>
            <person name="Baker S."/>
            <person name="Garre V."/>
            <person name="Horwitz B."/>
            <person name="Torres-Martinez S."/>
            <person name="Idnurm A."/>
            <person name="Herrera-Estrella A."/>
            <person name="Gabaldon T."/>
            <person name="Grigoriev I.V."/>
        </authorList>
    </citation>
    <scope>NUCLEOTIDE SEQUENCE [LARGE SCALE GENOMIC DNA]</scope>
    <source>
        <strain evidence="12">NRRL 1555(-)</strain>
    </source>
</reference>
<feature type="region of interest" description="Disordered" evidence="9">
    <location>
        <begin position="447"/>
        <end position="479"/>
    </location>
</feature>
<evidence type="ECO:0000313" key="12">
    <source>
        <dbReference type="Proteomes" id="UP000077315"/>
    </source>
</evidence>
<dbReference type="GO" id="GO:0032040">
    <property type="term" value="C:small-subunit processome"/>
    <property type="evidence" value="ECO:0007669"/>
    <property type="project" value="TreeGrafter"/>
</dbReference>
<comment type="function">
    <text evidence="1">Involved in nucleolar processing of pre-18S ribosomal RNA.</text>
</comment>
<evidence type="ECO:0000313" key="11">
    <source>
        <dbReference type="EMBL" id="OAD72505.1"/>
    </source>
</evidence>
<dbReference type="PANTHER" id="PTHR14085:SF3">
    <property type="entry name" value="WD REPEAT-CONTAINING PROTEIN 46"/>
    <property type="match status" value="1"/>
</dbReference>
<proteinExistence type="predicted"/>
<dbReference type="PROSITE" id="PS50294">
    <property type="entry name" value="WD_REPEATS_REGION"/>
    <property type="match status" value="1"/>
</dbReference>
<evidence type="ECO:0000256" key="7">
    <source>
        <dbReference type="ARBA" id="ARBA00076453"/>
    </source>
</evidence>
<evidence type="ECO:0000259" key="10">
    <source>
        <dbReference type="SMART" id="SM01033"/>
    </source>
</evidence>
<keyword evidence="3" id="KW-0698">rRNA processing</keyword>
<dbReference type="GO" id="GO:0000462">
    <property type="term" value="P:maturation of SSU-rRNA from tricistronic rRNA transcript (SSU-rRNA, 5.8S rRNA, LSU-rRNA)"/>
    <property type="evidence" value="ECO:0007669"/>
    <property type="project" value="TreeGrafter"/>
</dbReference>
<dbReference type="Pfam" id="PF08149">
    <property type="entry name" value="BING4CT"/>
    <property type="match status" value="1"/>
</dbReference>
<dbReference type="SUPFAM" id="SSF50978">
    <property type="entry name" value="WD40 repeat-like"/>
    <property type="match status" value="1"/>
</dbReference>
<feature type="domain" description="BING4 C-terminal" evidence="10">
    <location>
        <begin position="345"/>
        <end position="424"/>
    </location>
</feature>
<evidence type="ECO:0000256" key="5">
    <source>
        <dbReference type="ARBA" id="ARBA00022737"/>
    </source>
</evidence>
<evidence type="ECO:0000256" key="3">
    <source>
        <dbReference type="ARBA" id="ARBA00022552"/>
    </source>
</evidence>
<feature type="compositionally biased region" description="Basic and acidic residues" evidence="9">
    <location>
        <begin position="447"/>
        <end position="459"/>
    </location>
</feature>
<dbReference type="AlphaFoldDB" id="A0A162X4W3"/>
<accession>A0A162X4W3</accession>
<evidence type="ECO:0000256" key="9">
    <source>
        <dbReference type="SAM" id="MobiDB-lite"/>
    </source>
</evidence>
<dbReference type="VEuPathDB" id="FungiDB:PHYBLDRAFT_181856"/>
<dbReference type="SMART" id="SM00320">
    <property type="entry name" value="WD40"/>
    <property type="match status" value="6"/>
</dbReference>
<sequence length="515" mass="58234">MSTAEESKPGQFDGLESEYKYTRGKPIQFKKLTDKKLKTKFKKQEAQIKEAAQAAARNELLLGEDAGFLESEGVEKTFNYRQEQLAKETDINTSKKIFSLDLPEFGPYAIDYTRNGRHLLLGGKKGHLAAFDWQTGRLHFETHVKEIVRDVTWLHNETMLAAAQKKYVYIYDQTGLEIHRMKNHIEVNKLEFLPYHFLLATVGNGGYLKYQDTSTGQLVAEHRTRLGPCKTMTQNPWNAVIHLGHANGTVTLWAPTMSAPLVKMQCHKGPVQAIAIDNSGNYMATSGLDGQMKIWDIRKFDVVHEYFTPRPATSLSISQRGLLGVGWGSHVTVWKDALRTKQQSPYMQHLQPGSSIADIHFCPYEDVLGVGHDKGMSSIVIPGSGEPNFDSLAANPYQTKKQRQEAEVHSLLDKLQPAMITLNPSHIGKVTKLTKEDIIKQRQEAAEAKAAAEEPEKERKRMRGRNSAMKRHLRKKRNVIDDNKMALIEKIQANKDAREKQKQGEKPFTALDIFT</sequence>
<dbReference type="OrthoDB" id="10251154at2759"/>
<dbReference type="Proteomes" id="UP000077315">
    <property type="component" value="Unassembled WGS sequence"/>
</dbReference>
<dbReference type="STRING" id="763407.A0A162X4W3"/>
<dbReference type="GO" id="GO:0030686">
    <property type="term" value="C:90S preribosome"/>
    <property type="evidence" value="ECO:0007669"/>
    <property type="project" value="TreeGrafter"/>
</dbReference>
<dbReference type="InterPro" id="IPR040315">
    <property type="entry name" value="WDR46/Utp7"/>
</dbReference>
<dbReference type="EMBL" id="KV440983">
    <property type="protein sequence ID" value="OAD72505.1"/>
    <property type="molecule type" value="Genomic_DNA"/>
</dbReference>
<dbReference type="Pfam" id="PF00400">
    <property type="entry name" value="WD40"/>
    <property type="match status" value="1"/>
</dbReference>
<keyword evidence="4 8" id="KW-0853">WD repeat</keyword>
<dbReference type="FunCoup" id="A0A162X4W3">
    <property type="interactions" value="963"/>
</dbReference>
<dbReference type="PROSITE" id="PS00678">
    <property type="entry name" value="WD_REPEATS_1"/>
    <property type="match status" value="1"/>
</dbReference>
<dbReference type="PANTHER" id="PTHR14085">
    <property type="entry name" value="WD-REPEAT PROTEIN BING4"/>
    <property type="match status" value="1"/>
</dbReference>
<name>A0A162X4W3_PHYB8</name>
<feature type="repeat" description="WD" evidence="8">
    <location>
        <begin position="264"/>
        <end position="305"/>
    </location>
</feature>
<dbReference type="RefSeq" id="XP_018290545.1">
    <property type="nucleotide sequence ID" value="XM_018438533.1"/>
</dbReference>
<dbReference type="FunFam" id="2.130.10.10:FF:000378">
    <property type="entry name" value="U3 small nucleolar RNA-associated protein 7"/>
    <property type="match status" value="1"/>
</dbReference>
<dbReference type="InterPro" id="IPR036322">
    <property type="entry name" value="WD40_repeat_dom_sf"/>
</dbReference>
<evidence type="ECO:0000256" key="6">
    <source>
        <dbReference type="ARBA" id="ARBA00023242"/>
    </source>
</evidence>
<evidence type="ECO:0000256" key="8">
    <source>
        <dbReference type="PROSITE-ProRule" id="PRU00221"/>
    </source>
</evidence>
<feature type="compositionally biased region" description="Basic residues" evidence="9">
    <location>
        <begin position="460"/>
        <end position="477"/>
    </location>
</feature>
<dbReference type="InterPro" id="IPR012952">
    <property type="entry name" value="BING4_C_dom"/>
</dbReference>
<keyword evidence="5" id="KW-0677">Repeat</keyword>
<dbReference type="InterPro" id="IPR015943">
    <property type="entry name" value="WD40/YVTN_repeat-like_dom_sf"/>
</dbReference>
<gene>
    <name evidence="11" type="ORF">PHYBLDRAFT_181856</name>
</gene>
<dbReference type="PROSITE" id="PS50082">
    <property type="entry name" value="WD_REPEATS_2"/>
    <property type="match status" value="1"/>
</dbReference>
<evidence type="ECO:0000256" key="4">
    <source>
        <dbReference type="ARBA" id="ARBA00022574"/>
    </source>
</evidence>